<protein>
    <submittedName>
        <fullName evidence="2">DUF4381 domain-containing protein</fullName>
    </submittedName>
</protein>
<keyword evidence="1" id="KW-1133">Transmembrane helix</keyword>
<feature type="transmembrane region" description="Helical" evidence="1">
    <location>
        <begin position="20"/>
        <end position="44"/>
    </location>
</feature>
<accession>A0A839HE48</accession>
<sequence>MQPIPDSQLRDIHGLDAIPWWPLAPGTWVLIGIVLLLLTVLWRYSRSSAIIKHRWFMTAMTIGTWRSDARRALNHLRLHLHQLPSKQRATELSELLRRIAMARFGRTACAGLYGTAWLDWLTQHDPSGFNWHEYHSFLLTAPYAPSQPPATHETIEIWLKLIAAAEHWTLH</sequence>
<keyword evidence="1" id="KW-0812">Transmembrane</keyword>
<evidence type="ECO:0000313" key="2">
    <source>
        <dbReference type="EMBL" id="MBB1127153.1"/>
    </source>
</evidence>
<dbReference type="Pfam" id="PF14316">
    <property type="entry name" value="DUF4381"/>
    <property type="match status" value="1"/>
</dbReference>
<dbReference type="Proteomes" id="UP000548632">
    <property type="component" value="Unassembled WGS sequence"/>
</dbReference>
<dbReference type="RefSeq" id="WP_182584779.1">
    <property type="nucleotide sequence ID" value="NZ_JABVCQ010000038.1"/>
</dbReference>
<keyword evidence="1" id="KW-0472">Membrane</keyword>
<name>A0A839HE48_9GAMM</name>
<dbReference type="AlphaFoldDB" id="A0A839HE48"/>
<keyword evidence="3" id="KW-1185">Reference proteome</keyword>
<organism evidence="2 3">
    <name type="scientific">Thiospirillum jenense</name>
    <dbReference type="NCBI Taxonomy" id="1653858"/>
    <lineage>
        <taxon>Bacteria</taxon>
        <taxon>Pseudomonadati</taxon>
        <taxon>Pseudomonadota</taxon>
        <taxon>Gammaproteobacteria</taxon>
        <taxon>Chromatiales</taxon>
        <taxon>Chromatiaceae</taxon>
        <taxon>Thiospirillum</taxon>
    </lineage>
</organism>
<proteinExistence type="predicted"/>
<comment type="caution">
    <text evidence="2">The sequence shown here is derived from an EMBL/GenBank/DDBJ whole genome shotgun (WGS) entry which is preliminary data.</text>
</comment>
<gene>
    <name evidence="2" type="ORF">HUK38_13105</name>
</gene>
<dbReference type="InterPro" id="IPR025489">
    <property type="entry name" value="DUF4381"/>
</dbReference>
<evidence type="ECO:0000313" key="3">
    <source>
        <dbReference type="Proteomes" id="UP000548632"/>
    </source>
</evidence>
<dbReference type="EMBL" id="JABVCQ010000038">
    <property type="protein sequence ID" value="MBB1127153.1"/>
    <property type="molecule type" value="Genomic_DNA"/>
</dbReference>
<evidence type="ECO:0000256" key="1">
    <source>
        <dbReference type="SAM" id="Phobius"/>
    </source>
</evidence>
<reference evidence="2 3" key="1">
    <citation type="journal article" date="2020" name="Arch. Microbiol.">
        <title>The genome sequence of the giant phototrophic gammaproteobacterium Thiospirillum jenense gives insight into its physiological properties and phylogenetic relationships.</title>
        <authorList>
            <person name="Imhoff J.F."/>
            <person name="Meyer T.E."/>
            <person name="Kyndt J.A."/>
        </authorList>
    </citation>
    <scope>NUCLEOTIDE SEQUENCE [LARGE SCALE GENOMIC DNA]</scope>
    <source>
        <strain evidence="2 3">DSM 216</strain>
    </source>
</reference>